<proteinExistence type="predicted"/>
<evidence type="ECO:0000313" key="2">
    <source>
        <dbReference type="Proteomes" id="UP000789366"/>
    </source>
</evidence>
<dbReference type="EMBL" id="CAJVPW010000012">
    <property type="protein sequence ID" value="CAG8439279.1"/>
    <property type="molecule type" value="Genomic_DNA"/>
</dbReference>
<name>A0ACA9JXK1_9GLOM</name>
<keyword evidence="2" id="KW-1185">Reference proteome</keyword>
<sequence>MSSPPFSDAEESNVTPSMTSTSSIISRKKRKANAETSHSNKSYTSYFFRIDENNVELAYYKIYVCNLAGSQQSPYPYTRKGGNTSNMIAHLCDKHNIIKDNYADYLDEHNEPKCDQTKVTDYYNNMTPPYSSQRQQLITKKLIQFIILFVQPLYILQDQSFRLIHKAYNWSNDQLKSLINSSVMAIHLSTDLWTARSHHGYLGVTATWLSSDFKFKEALLSCDHLAYLHTGEVICEKLIRLIHEWRLDAMIFTVATDNSANMVKEIRLLNGIINDIERQPCAAHTLQLSVKEGLKQCKAIHRRVKSLQAFFRLPKQAQHLREVQYEFNDVVNLLEPIEKVTRRLCDAKYPTINLVYPYMELLKKRFAPKTGKTVDTYLNLIYGEEVEDDENESDESDNDISAASTHELWAVPTNIALVATFLNPWFKHFNWTTSIERSRAQNLVKTLYNELKTNLTIPDDNDENLQQITRLSTVAIE</sequence>
<evidence type="ECO:0000313" key="1">
    <source>
        <dbReference type="EMBL" id="CAG8439279.1"/>
    </source>
</evidence>
<protein>
    <submittedName>
        <fullName evidence="1">6359_t:CDS:1</fullName>
    </submittedName>
</protein>
<reference evidence="1" key="1">
    <citation type="submission" date="2021-06" db="EMBL/GenBank/DDBJ databases">
        <authorList>
            <person name="Kallberg Y."/>
            <person name="Tangrot J."/>
            <person name="Rosling A."/>
        </authorList>
    </citation>
    <scope>NUCLEOTIDE SEQUENCE</scope>
    <source>
        <strain evidence="1">28 12/20/2015</strain>
    </source>
</reference>
<accession>A0ACA9JXK1</accession>
<comment type="caution">
    <text evidence="1">The sequence shown here is derived from an EMBL/GenBank/DDBJ whole genome shotgun (WGS) entry which is preliminary data.</text>
</comment>
<organism evidence="1 2">
    <name type="scientific">Cetraspora pellucida</name>
    <dbReference type="NCBI Taxonomy" id="1433469"/>
    <lineage>
        <taxon>Eukaryota</taxon>
        <taxon>Fungi</taxon>
        <taxon>Fungi incertae sedis</taxon>
        <taxon>Mucoromycota</taxon>
        <taxon>Glomeromycotina</taxon>
        <taxon>Glomeromycetes</taxon>
        <taxon>Diversisporales</taxon>
        <taxon>Gigasporaceae</taxon>
        <taxon>Cetraspora</taxon>
    </lineage>
</organism>
<dbReference type="Proteomes" id="UP000789366">
    <property type="component" value="Unassembled WGS sequence"/>
</dbReference>
<gene>
    <name evidence="1" type="ORF">SPELUC_LOCUS45</name>
</gene>